<evidence type="ECO:0000313" key="2">
    <source>
        <dbReference type="EMBL" id="USP77402.1"/>
    </source>
</evidence>
<proteinExistence type="predicted"/>
<dbReference type="InterPro" id="IPR011009">
    <property type="entry name" value="Kinase-like_dom_sf"/>
</dbReference>
<dbReference type="EMBL" id="CP089276">
    <property type="protein sequence ID" value="USP77402.1"/>
    <property type="molecule type" value="Genomic_DNA"/>
</dbReference>
<dbReference type="GO" id="GO:0004672">
    <property type="term" value="F:protein kinase activity"/>
    <property type="evidence" value="ECO:0007669"/>
    <property type="project" value="InterPro"/>
</dbReference>
<evidence type="ECO:0000313" key="3">
    <source>
        <dbReference type="Proteomes" id="UP001056012"/>
    </source>
</evidence>
<dbReference type="AlphaFoldDB" id="A0A9Q8Z899"/>
<feature type="domain" description="Protein kinase" evidence="1">
    <location>
        <begin position="156"/>
        <end position="341"/>
    </location>
</feature>
<dbReference type="InterPro" id="IPR000719">
    <property type="entry name" value="Prot_kinase_dom"/>
</dbReference>
<dbReference type="VEuPathDB" id="FungiDB:yc1106_04676"/>
<name>A0A9Q8Z899_CURCL</name>
<reference evidence="2" key="1">
    <citation type="submission" date="2021-12" db="EMBL/GenBank/DDBJ databases">
        <title>Curvularia clavata genome.</title>
        <authorList>
            <person name="Cao Y."/>
        </authorList>
    </citation>
    <scope>NUCLEOTIDE SEQUENCE</scope>
    <source>
        <strain evidence="2">Yc1106</strain>
    </source>
</reference>
<dbReference type="GO" id="GO:0005524">
    <property type="term" value="F:ATP binding"/>
    <property type="evidence" value="ECO:0007669"/>
    <property type="project" value="InterPro"/>
</dbReference>
<dbReference type="Gene3D" id="1.10.510.10">
    <property type="entry name" value="Transferase(Phosphotransferase) domain 1"/>
    <property type="match status" value="1"/>
</dbReference>
<dbReference type="Proteomes" id="UP001056012">
    <property type="component" value="Chromosome 3"/>
</dbReference>
<dbReference type="SUPFAM" id="SSF56112">
    <property type="entry name" value="Protein kinase-like (PK-like)"/>
    <property type="match status" value="1"/>
</dbReference>
<gene>
    <name evidence="2" type="ORF">yc1106_04676</name>
</gene>
<accession>A0A9Q8Z899</accession>
<keyword evidence="3" id="KW-1185">Reference proteome</keyword>
<protein>
    <recommendedName>
        <fullName evidence="1">Protein kinase domain-containing protein</fullName>
    </recommendedName>
</protein>
<dbReference type="PROSITE" id="PS50011">
    <property type="entry name" value="PROTEIN_KINASE_DOM"/>
    <property type="match status" value="1"/>
</dbReference>
<sequence>MSKQYFISMGPLGHITEAKCHMTILRGHTQFSITVEFARIKGTSLGKTLLQNMEIWKTCPWTRANDMLLFSHIYQHCLPLIEKLAPQMTLEDLSLESFLHSPTYNLALIQDGVGDEIHIKGEDACLYTPAFAMTPMHTTDLPQLCDTIPFLHARDIQIAQMISDGQPLDTLQGKVVTIAGETFYFKPCIDMREQEFERELCILSRITQTGLATRLHVPALRGIVVSGEHQQIAMGILITYISGSHLRTPALQRRSDLHAKWEQQVSHIVKELHAKSIVWGDVHPMNIVIDEAMDAWAVDFGGRNNVAFVDNEKAETEDRDWQGVRRVFGVWLADPEMWETM</sequence>
<dbReference type="OrthoDB" id="4062651at2759"/>
<organism evidence="2 3">
    <name type="scientific">Curvularia clavata</name>
    <dbReference type="NCBI Taxonomy" id="95742"/>
    <lineage>
        <taxon>Eukaryota</taxon>
        <taxon>Fungi</taxon>
        <taxon>Dikarya</taxon>
        <taxon>Ascomycota</taxon>
        <taxon>Pezizomycotina</taxon>
        <taxon>Dothideomycetes</taxon>
        <taxon>Pleosporomycetidae</taxon>
        <taxon>Pleosporales</taxon>
        <taxon>Pleosporineae</taxon>
        <taxon>Pleosporaceae</taxon>
        <taxon>Curvularia</taxon>
    </lineage>
</organism>
<evidence type="ECO:0000259" key="1">
    <source>
        <dbReference type="PROSITE" id="PS50011"/>
    </source>
</evidence>